<evidence type="ECO:0000256" key="1">
    <source>
        <dbReference type="SAM" id="MobiDB-lite"/>
    </source>
</evidence>
<protein>
    <recommendedName>
        <fullName evidence="5">EB domain-containing protein</fullName>
    </recommendedName>
</protein>
<accession>A0AAW0U8F9</accession>
<sequence length="254" mass="27743">MKNYIYKATTKTCETQFTTTTTFNTANTAANTTKVSDGLLPGQPCVSASACVVGLVCQNSRCKCPDPCKYVAEQEACDCGPVEVSLAWPIIIGVSVGLVIVAFLNFNLRIRIRHRSPQRAATTHALRHLPRAAPRSHAHPQGPQDLQAVCRAHHAPPACLPVRALVFTSHHHPPPTITAPPYNHHHDLSPHRLPQSPSTPPPPRRPHTSPTPSDPQTPLLYPASAPQQDRKTPNFEGESAPPYEWTDAPRSARF</sequence>
<evidence type="ECO:0000256" key="2">
    <source>
        <dbReference type="SAM" id="Phobius"/>
    </source>
</evidence>
<keyword evidence="2" id="KW-0472">Membrane</keyword>
<organism evidence="3 4">
    <name type="scientific">Scylla paramamosain</name>
    <name type="common">Mud crab</name>
    <dbReference type="NCBI Taxonomy" id="85552"/>
    <lineage>
        <taxon>Eukaryota</taxon>
        <taxon>Metazoa</taxon>
        <taxon>Ecdysozoa</taxon>
        <taxon>Arthropoda</taxon>
        <taxon>Crustacea</taxon>
        <taxon>Multicrustacea</taxon>
        <taxon>Malacostraca</taxon>
        <taxon>Eumalacostraca</taxon>
        <taxon>Eucarida</taxon>
        <taxon>Decapoda</taxon>
        <taxon>Pleocyemata</taxon>
        <taxon>Brachyura</taxon>
        <taxon>Eubrachyura</taxon>
        <taxon>Portunoidea</taxon>
        <taxon>Portunidae</taxon>
        <taxon>Portuninae</taxon>
        <taxon>Scylla</taxon>
    </lineage>
</organism>
<name>A0AAW0U8F9_SCYPA</name>
<feature type="transmembrane region" description="Helical" evidence="2">
    <location>
        <begin position="86"/>
        <end position="106"/>
    </location>
</feature>
<proteinExistence type="predicted"/>
<dbReference type="AlphaFoldDB" id="A0AAW0U8F9"/>
<feature type="region of interest" description="Disordered" evidence="1">
    <location>
        <begin position="171"/>
        <end position="254"/>
    </location>
</feature>
<dbReference type="Proteomes" id="UP001487740">
    <property type="component" value="Unassembled WGS sequence"/>
</dbReference>
<gene>
    <name evidence="3" type="ORF">O3P69_005767</name>
</gene>
<comment type="caution">
    <text evidence="3">The sequence shown here is derived from an EMBL/GenBank/DDBJ whole genome shotgun (WGS) entry which is preliminary data.</text>
</comment>
<keyword evidence="2" id="KW-1133">Transmembrane helix</keyword>
<dbReference type="EMBL" id="JARAKH010000017">
    <property type="protein sequence ID" value="KAK8395874.1"/>
    <property type="molecule type" value="Genomic_DNA"/>
</dbReference>
<reference evidence="3 4" key="1">
    <citation type="submission" date="2023-03" db="EMBL/GenBank/DDBJ databases">
        <title>High-quality genome of Scylla paramamosain provides insights in environmental adaptation.</title>
        <authorList>
            <person name="Zhang L."/>
        </authorList>
    </citation>
    <scope>NUCLEOTIDE SEQUENCE [LARGE SCALE GENOMIC DNA]</scope>
    <source>
        <strain evidence="3">LZ_2023a</strain>
        <tissue evidence="3">Muscle</tissue>
    </source>
</reference>
<evidence type="ECO:0008006" key="5">
    <source>
        <dbReference type="Google" id="ProtNLM"/>
    </source>
</evidence>
<keyword evidence="2" id="KW-0812">Transmembrane</keyword>
<keyword evidence="4" id="KW-1185">Reference proteome</keyword>
<evidence type="ECO:0000313" key="3">
    <source>
        <dbReference type="EMBL" id="KAK8395874.1"/>
    </source>
</evidence>
<evidence type="ECO:0000313" key="4">
    <source>
        <dbReference type="Proteomes" id="UP001487740"/>
    </source>
</evidence>